<evidence type="ECO:0000313" key="1">
    <source>
        <dbReference type="EMBL" id="VDI73955.1"/>
    </source>
</evidence>
<gene>
    <name evidence="1" type="ORF">MGAL_10B039107</name>
</gene>
<protein>
    <submittedName>
        <fullName evidence="1">Uncharacterized protein</fullName>
    </submittedName>
</protein>
<organism evidence="1 2">
    <name type="scientific">Mytilus galloprovincialis</name>
    <name type="common">Mediterranean mussel</name>
    <dbReference type="NCBI Taxonomy" id="29158"/>
    <lineage>
        <taxon>Eukaryota</taxon>
        <taxon>Metazoa</taxon>
        <taxon>Spiralia</taxon>
        <taxon>Lophotrochozoa</taxon>
        <taxon>Mollusca</taxon>
        <taxon>Bivalvia</taxon>
        <taxon>Autobranchia</taxon>
        <taxon>Pteriomorphia</taxon>
        <taxon>Mytilida</taxon>
        <taxon>Mytiloidea</taxon>
        <taxon>Mytilidae</taxon>
        <taxon>Mytilinae</taxon>
        <taxon>Mytilus</taxon>
    </lineage>
</organism>
<dbReference type="Proteomes" id="UP000596742">
    <property type="component" value="Unassembled WGS sequence"/>
</dbReference>
<proteinExistence type="predicted"/>
<sequence length="554" mass="63947">MEHDSKIDASLMCTNCDSLMLCENCADLHTKIPECIDHKVRDIPVKSKELLRHGTKSFASGDDSTWFCAICEIKKVGDLLCYNCGIWICDGCSLLYTGGNTDLDKHTFISSEKLSLGIERAKWIDQGTSKRKLLIAVLKFGISTIELSLSFSKDVVTNTKAAPAAFNLTKIFQDKCSLLNSFDDTYITFGSDAEKKLKLLLPNYKDFEENWSFYSEFSAETNNRIQEWKKRPSETKTVKNIEIMRNVVIQTIRKIQNKLNEDLMIRMLGIPRELIYWVIETPTGWDECFRSFLFPEIQKIGMKNTMISLITEQHASLHFFKNSEKKADEIFCSPGFINVYIEGQMFYVSDVLNDNNNIIIRKTIASHIPYQFHDILRTYFGTIVFNLIPLEELRNMTKEFDKQVETLSKRGPKEIPLSSAVVKIFNESSRKLKDSTSRTKDHLDVLFESNMILIRETYFEKVVKERIERLMLKVVEMVDNRRDMQVMIIGEMFKSSYIQSWMTDICGNLKVVFFPERTSSMKGSVLSIFNQTYRNEGTDVISYDSDDDDSDSSF</sequence>
<accession>A0A8B6H3S6</accession>
<keyword evidence="2" id="KW-1185">Reference proteome</keyword>
<dbReference type="AlphaFoldDB" id="A0A8B6H3S6"/>
<comment type="caution">
    <text evidence="1">The sequence shown here is derived from an EMBL/GenBank/DDBJ whole genome shotgun (WGS) entry which is preliminary data.</text>
</comment>
<evidence type="ECO:0000313" key="2">
    <source>
        <dbReference type="Proteomes" id="UP000596742"/>
    </source>
</evidence>
<dbReference type="CDD" id="cd19757">
    <property type="entry name" value="Bbox1"/>
    <property type="match status" value="1"/>
</dbReference>
<dbReference type="EMBL" id="UYJE01009488">
    <property type="protein sequence ID" value="VDI73955.1"/>
    <property type="molecule type" value="Genomic_DNA"/>
</dbReference>
<dbReference type="OrthoDB" id="10281024at2759"/>
<name>A0A8B6H3S6_MYTGA</name>
<reference evidence="1" key="1">
    <citation type="submission" date="2018-11" db="EMBL/GenBank/DDBJ databases">
        <authorList>
            <person name="Alioto T."/>
            <person name="Alioto T."/>
        </authorList>
    </citation>
    <scope>NUCLEOTIDE SEQUENCE</scope>
</reference>